<evidence type="ECO:0000313" key="4">
    <source>
        <dbReference type="Proteomes" id="UP000799772"/>
    </source>
</evidence>
<dbReference type="Proteomes" id="UP000799772">
    <property type="component" value="Unassembled WGS sequence"/>
</dbReference>
<protein>
    <recommendedName>
        <fullName evidence="5">Cyclochlorotine biosynthesis protein O</fullName>
    </recommendedName>
</protein>
<sequence>MAADDATRGSFITGWKSDFGPATAAIEIEEVRFTGGPAFRENGSVYLPHPSSVDYGGYPSPEIDEAWKSLIRHRYFIMTKEEARNTWPDEWAQTLIQLPTGDEGYLGGIDMFHTLHCLDQLRHMIWSEYYNEPVANNPHTNLMHKGHCIDQIRQYIMCAGDLTPIPVKSYRGIDGSPFRYVDSDYPHTCRSFGKIREWADARSDRILESIQAH</sequence>
<accession>A0A9P4IAE3</accession>
<dbReference type="InterPro" id="IPR021765">
    <property type="entry name" value="UstYa-like"/>
</dbReference>
<dbReference type="AlphaFoldDB" id="A0A9P4IAE3"/>
<comment type="pathway">
    <text evidence="1">Mycotoxin biosynthesis.</text>
</comment>
<dbReference type="PANTHER" id="PTHR33365">
    <property type="entry name" value="YALI0B05434P"/>
    <property type="match status" value="1"/>
</dbReference>
<evidence type="ECO:0000256" key="1">
    <source>
        <dbReference type="ARBA" id="ARBA00004685"/>
    </source>
</evidence>
<evidence type="ECO:0000313" key="3">
    <source>
        <dbReference type="EMBL" id="KAF2094937.1"/>
    </source>
</evidence>
<dbReference type="GO" id="GO:0043386">
    <property type="term" value="P:mycotoxin biosynthetic process"/>
    <property type="evidence" value="ECO:0007669"/>
    <property type="project" value="InterPro"/>
</dbReference>
<name>A0A9P4IAE3_9PEZI</name>
<proteinExistence type="inferred from homology"/>
<dbReference type="EMBL" id="ML978133">
    <property type="protein sequence ID" value="KAF2094937.1"/>
    <property type="molecule type" value="Genomic_DNA"/>
</dbReference>
<keyword evidence="4" id="KW-1185">Reference proteome</keyword>
<organism evidence="3 4">
    <name type="scientific">Rhizodiscina lignyota</name>
    <dbReference type="NCBI Taxonomy" id="1504668"/>
    <lineage>
        <taxon>Eukaryota</taxon>
        <taxon>Fungi</taxon>
        <taxon>Dikarya</taxon>
        <taxon>Ascomycota</taxon>
        <taxon>Pezizomycotina</taxon>
        <taxon>Dothideomycetes</taxon>
        <taxon>Pleosporomycetidae</taxon>
        <taxon>Aulographales</taxon>
        <taxon>Rhizodiscinaceae</taxon>
        <taxon>Rhizodiscina</taxon>
    </lineage>
</organism>
<comment type="caution">
    <text evidence="3">The sequence shown here is derived from an EMBL/GenBank/DDBJ whole genome shotgun (WGS) entry which is preliminary data.</text>
</comment>
<dbReference type="PANTHER" id="PTHR33365:SF4">
    <property type="entry name" value="CYCLOCHLOROTINE BIOSYNTHESIS PROTEIN O"/>
    <property type="match status" value="1"/>
</dbReference>
<evidence type="ECO:0008006" key="5">
    <source>
        <dbReference type="Google" id="ProtNLM"/>
    </source>
</evidence>
<reference evidence="3" key="1">
    <citation type="journal article" date="2020" name="Stud. Mycol.">
        <title>101 Dothideomycetes genomes: a test case for predicting lifestyles and emergence of pathogens.</title>
        <authorList>
            <person name="Haridas S."/>
            <person name="Albert R."/>
            <person name="Binder M."/>
            <person name="Bloem J."/>
            <person name="Labutti K."/>
            <person name="Salamov A."/>
            <person name="Andreopoulos B."/>
            <person name="Baker S."/>
            <person name="Barry K."/>
            <person name="Bills G."/>
            <person name="Bluhm B."/>
            <person name="Cannon C."/>
            <person name="Castanera R."/>
            <person name="Culley D."/>
            <person name="Daum C."/>
            <person name="Ezra D."/>
            <person name="Gonzalez J."/>
            <person name="Henrissat B."/>
            <person name="Kuo A."/>
            <person name="Liang C."/>
            <person name="Lipzen A."/>
            <person name="Lutzoni F."/>
            <person name="Magnuson J."/>
            <person name="Mondo S."/>
            <person name="Nolan M."/>
            <person name="Ohm R."/>
            <person name="Pangilinan J."/>
            <person name="Park H.-J."/>
            <person name="Ramirez L."/>
            <person name="Alfaro M."/>
            <person name="Sun H."/>
            <person name="Tritt A."/>
            <person name="Yoshinaga Y."/>
            <person name="Zwiers L.-H."/>
            <person name="Turgeon B."/>
            <person name="Goodwin S."/>
            <person name="Spatafora J."/>
            <person name="Crous P."/>
            <person name="Grigoriev I."/>
        </authorList>
    </citation>
    <scope>NUCLEOTIDE SEQUENCE</scope>
    <source>
        <strain evidence="3">CBS 133067</strain>
    </source>
</reference>
<comment type="similarity">
    <text evidence="2">Belongs to the ustYa family.</text>
</comment>
<gene>
    <name evidence="3" type="ORF">NA57DRAFT_80104</name>
</gene>
<dbReference type="OrthoDB" id="3687641at2759"/>
<dbReference type="Pfam" id="PF11807">
    <property type="entry name" value="UstYa"/>
    <property type="match status" value="1"/>
</dbReference>
<evidence type="ECO:0000256" key="2">
    <source>
        <dbReference type="ARBA" id="ARBA00035112"/>
    </source>
</evidence>